<evidence type="ECO:0000256" key="3">
    <source>
        <dbReference type="ARBA" id="ARBA00022679"/>
    </source>
</evidence>
<evidence type="ECO:0000256" key="2">
    <source>
        <dbReference type="ARBA" id="ARBA00022676"/>
    </source>
</evidence>
<feature type="chain" id="PRO_5007365891" description="UDP-glucuronosyltransferase" evidence="5">
    <location>
        <begin position="18"/>
        <end position="493"/>
    </location>
</feature>
<proteinExistence type="evidence at transcript level"/>
<comment type="similarity">
    <text evidence="1 4">Belongs to the UDP-glycosyltransferase family.</text>
</comment>
<dbReference type="AlphaFoldDB" id="T1JML5"/>
<keyword evidence="3 4" id="KW-0808">Transferase</keyword>
<evidence type="ECO:0000256" key="1">
    <source>
        <dbReference type="ARBA" id="ARBA00009995"/>
    </source>
</evidence>
<keyword evidence="8" id="KW-1185">Reference proteome</keyword>
<dbReference type="PROSITE" id="PS00375">
    <property type="entry name" value="UDPGT"/>
    <property type="match status" value="1"/>
</dbReference>
<sequence length="493" mass="56012">MLLTILLLALINPTTSGRIVFVTSVATQSHVLFLSPLIEELIERGHQITFINNKHPMKKSIVDNMTTIHIDVNPQFISNLTRLIFEEYRNDPFPALLHLERRNAIATCRTFVANDGVQHLIRNNTRFDLAIATSFVEECPFVVAKLLAPRVIYVNFMRHILSPYAHAMSVPTPYSFVSHLTLFTSPMRLIQRFTNAVVSFYHSVSFRDFDSTDEILENLVHDAPRIRQVRDKLSAILYGGDPVLSEAVPQMPYTVAVGGLHCRAARALVGELKSLVEASGENGFIYFSLGTVLETSSVNNATVRAFLDAFSRLRQTVIWRSAEEIDGLPPNVKIVRWAPQQDLLGHPKIRLFLTQGGLFGLQEAVYHQVPVVGFPAFFDQFANLKRLSDLGCGLRLDLFNLTAELIHSSIDRVINEPRFKACMVKKSLVFRDQEQSPLHRAVYWVEYFMRHRQMISAENPTGHLNWIAYFCIDVVLFFPLCFLGVFILAKRIK</sequence>
<organism evidence="7 8">
    <name type="scientific">Strigamia maritima</name>
    <name type="common">European centipede</name>
    <name type="synonym">Geophilus maritimus</name>
    <dbReference type="NCBI Taxonomy" id="126957"/>
    <lineage>
        <taxon>Eukaryota</taxon>
        <taxon>Metazoa</taxon>
        <taxon>Ecdysozoa</taxon>
        <taxon>Arthropoda</taxon>
        <taxon>Myriapoda</taxon>
        <taxon>Chilopoda</taxon>
        <taxon>Pleurostigmophora</taxon>
        <taxon>Geophilomorpha</taxon>
        <taxon>Linotaeniidae</taxon>
        <taxon>Strigamia</taxon>
    </lineage>
</organism>
<dbReference type="FunFam" id="3.40.50.2000:FF:000050">
    <property type="entry name" value="UDP-glucuronosyltransferase"/>
    <property type="match status" value="1"/>
</dbReference>
<dbReference type="EC" id="2.4.1.17" evidence="5"/>
<evidence type="ECO:0000313" key="7">
    <source>
        <dbReference type="EnsemblMetazoa" id="SMAR015095-PA"/>
    </source>
</evidence>
<dbReference type="HOGENOM" id="CLU_012949_0_2_1"/>
<feature type="transmembrane region" description="Helical" evidence="5">
    <location>
        <begin position="466"/>
        <end position="489"/>
    </location>
</feature>
<dbReference type="InterPro" id="IPR050271">
    <property type="entry name" value="UDP-glycosyltransferase"/>
</dbReference>
<dbReference type="InterPro" id="IPR035595">
    <property type="entry name" value="UDP_glycos_trans_CS"/>
</dbReference>
<keyword evidence="2 4" id="KW-0328">Glycosyltransferase</keyword>
<dbReference type="Proteomes" id="UP000014500">
    <property type="component" value="Unassembled WGS sequence"/>
</dbReference>
<accession>T1JML5</accession>
<dbReference type="Gene3D" id="3.40.50.2000">
    <property type="entry name" value="Glycogen Phosphorylase B"/>
    <property type="match status" value="2"/>
</dbReference>
<dbReference type="PANTHER" id="PTHR48043:SF159">
    <property type="entry name" value="EG:EG0003.4 PROTEIN-RELATED"/>
    <property type="match status" value="1"/>
</dbReference>
<evidence type="ECO:0000256" key="5">
    <source>
        <dbReference type="RuleBase" id="RU362059"/>
    </source>
</evidence>
<name>T1JML5_STRMM</name>
<comment type="catalytic activity">
    <reaction evidence="5">
        <text>glucuronate acceptor + UDP-alpha-D-glucuronate = acceptor beta-D-glucuronoside + UDP + H(+)</text>
        <dbReference type="Rhea" id="RHEA:21032"/>
        <dbReference type="ChEBI" id="CHEBI:15378"/>
        <dbReference type="ChEBI" id="CHEBI:58052"/>
        <dbReference type="ChEBI" id="CHEBI:58223"/>
        <dbReference type="ChEBI" id="CHEBI:132367"/>
        <dbReference type="ChEBI" id="CHEBI:132368"/>
        <dbReference type="EC" id="2.4.1.17"/>
    </reaction>
</comment>
<reference evidence="8" key="1">
    <citation type="submission" date="2011-05" db="EMBL/GenBank/DDBJ databases">
        <authorList>
            <person name="Richards S.R."/>
            <person name="Qu J."/>
            <person name="Jiang H."/>
            <person name="Jhangiani S.N."/>
            <person name="Agravi P."/>
            <person name="Goodspeed R."/>
            <person name="Gross S."/>
            <person name="Mandapat C."/>
            <person name="Jackson L."/>
            <person name="Mathew T."/>
            <person name="Pu L."/>
            <person name="Thornton R."/>
            <person name="Saada N."/>
            <person name="Wilczek-Boney K.B."/>
            <person name="Lee S."/>
            <person name="Kovar C."/>
            <person name="Wu Y."/>
            <person name="Scherer S.E."/>
            <person name="Worley K.C."/>
            <person name="Muzny D.M."/>
            <person name="Gibbs R."/>
        </authorList>
    </citation>
    <scope>NUCLEOTIDE SEQUENCE</scope>
    <source>
        <strain evidence="8">Brora</strain>
    </source>
</reference>
<dbReference type="eggNOG" id="KOG1192">
    <property type="taxonomic scope" value="Eukaryota"/>
</dbReference>
<evidence type="ECO:0000313" key="6">
    <source>
        <dbReference type="EMBL" id="AHX56959.1"/>
    </source>
</evidence>
<dbReference type="GO" id="GO:0015020">
    <property type="term" value="F:glucuronosyltransferase activity"/>
    <property type="evidence" value="ECO:0007669"/>
    <property type="project" value="UniProtKB-EC"/>
</dbReference>
<dbReference type="InterPro" id="IPR002213">
    <property type="entry name" value="UDP_glucos_trans"/>
</dbReference>
<dbReference type="OMA" id="CEDFITA"/>
<dbReference type="STRING" id="126957.T1JML5"/>
<reference evidence="6" key="2">
    <citation type="journal article" date="2014" name="Insect Biochem. Mol. Biol.">
        <title>Bacterial origin of a diverse family of UDP-glycosyltransferase genes in the Tetranychus urticae genome.</title>
        <authorList>
            <person name="Ahn S.J."/>
            <person name="Dermauw W."/>
            <person name="Wybouw N."/>
            <person name="Heckel D.G."/>
            <person name="Van Leeuwen T."/>
        </authorList>
    </citation>
    <scope>NUCLEOTIDE SEQUENCE</scope>
</reference>
<evidence type="ECO:0000256" key="4">
    <source>
        <dbReference type="RuleBase" id="RU003718"/>
    </source>
</evidence>
<dbReference type="EnsemblMetazoa" id="SMAR015095-RA">
    <property type="protein sequence ID" value="SMAR015095-PA"/>
    <property type="gene ID" value="SMAR015095"/>
</dbReference>
<dbReference type="CDD" id="cd03784">
    <property type="entry name" value="GT1_Gtf-like"/>
    <property type="match status" value="1"/>
</dbReference>
<dbReference type="EMBL" id="KJ584834">
    <property type="protein sequence ID" value="AHX56959.1"/>
    <property type="molecule type" value="mRNA"/>
</dbReference>
<dbReference type="EMBL" id="JH431789">
    <property type="status" value="NOT_ANNOTATED_CDS"/>
    <property type="molecule type" value="Genomic_DNA"/>
</dbReference>
<gene>
    <name evidence="6" type="primary">UGT215A1</name>
</gene>
<dbReference type="Pfam" id="PF00201">
    <property type="entry name" value="UDPGT"/>
    <property type="match status" value="1"/>
</dbReference>
<keyword evidence="5" id="KW-0812">Transmembrane</keyword>
<dbReference type="GO" id="GO:0016020">
    <property type="term" value="C:membrane"/>
    <property type="evidence" value="ECO:0007669"/>
    <property type="project" value="UniProtKB-SubCell"/>
</dbReference>
<evidence type="ECO:0000313" key="8">
    <source>
        <dbReference type="Proteomes" id="UP000014500"/>
    </source>
</evidence>
<protein>
    <recommendedName>
        <fullName evidence="5">UDP-glucuronosyltransferase</fullName>
        <ecNumber evidence="5">2.4.1.17</ecNumber>
    </recommendedName>
</protein>
<reference evidence="7" key="4">
    <citation type="submission" date="2015-02" db="UniProtKB">
        <authorList>
            <consortium name="EnsemblMetazoa"/>
        </authorList>
    </citation>
    <scope>IDENTIFICATION</scope>
</reference>
<keyword evidence="5" id="KW-0472">Membrane</keyword>
<dbReference type="PANTHER" id="PTHR48043">
    <property type="entry name" value="EG:EG0003.4 PROTEIN-RELATED"/>
    <property type="match status" value="1"/>
</dbReference>
<comment type="subcellular location">
    <subcellularLocation>
        <location evidence="5">Membrane</location>
        <topology evidence="5">Single-pass membrane protein</topology>
    </subcellularLocation>
</comment>
<keyword evidence="5" id="KW-1133">Transmembrane helix</keyword>
<reference evidence="6" key="3">
    <citation type="submission" date="2014-03" db="EMBL/GenBank/DDBJ databases">
        <authorList>
            <person name="Ahn S.-J."/>
            <person name="Dermauw W."/>
            <person name="Wybouw N."/>
            <person name="Heckel D.G."/>
            <person name="Van Leeuwen T."/>
        </authorList>
    </citation>
    <scope>NUCLEOTIDE SEQUENCE</scope>
</reference>
<keyword evidence="5" id="KW-0732">Signal</keyword>
<dbReference type="SUPFAM" id="SSF53756">
    <property type="entry name" value="UDP-Glycosyltransferase/glycogen phosphorylase"/>
    <property type="match status" value="1"/>
</dbReference>
<feature type="signal peptide" evidence="5">
    <location>
        <begin position="1"/>
        <end position="17"/>
    </location>
</feature>